<keyword evidence="1" id="KW-0863">Zinc-finger</keyword>
<dbReference type="SMART" id="SM00355">
    <property type="entry name" value="ZnF_C2H2"/>
    <property type="match status" value="1"/>
</dbReference>
<gene>
    <name evidence="3" type="primary">MTF1</name>
    <name evidence="3" type="ORF">SK128_027817</name>
</gene>
<protein>
    <submittedName>
        <fullName evidence="3">Mitochondrial transcription factor 1</fullName>
    </submittedName>
</protein>
<evidence type="ECO:0000256" key="1">
    <source>
        <dbReference type="PROSITE-ProRule" id="PRU00042"/>
    </source>
</evidence>
<dbReference type="Proteomes" id="UP001381693">
    <property type="component" value="Unassembled WGS sequence"/>
</dbReference>
<evidence type="ECO:0000313" key="3">
    <source>
        <dbReference type="EMBL" id="KAK7067671.1"/>
    </source>
</evidence>
<sequence>MELSNHQKLVIKCDSSVVKSEIKLNKYYKPLEPRILTVTTGGPKSEEGNDGHRPLGYFRNGDGVGNVGHRPQGHLRNGDGEVGVGHRPQGHLRNGNGEEGGILGTSWHRPQGHLRSGDGTRLSGDDTFASLILPDGDEFAMAPPLTQDENAGYIQHTIRENEIVMHIHPGESGMQMPDEPSHATLTIQATDPKTKTTTTRRFNCTYQGCERTYSTPGNLRTHLKTHTGMVI</sequence>
<accession>A0AAN8ZT87</accession>
<dbReference type="Gene3D" id="3.30.160.60">
    <property type="entry name" value="Classic Zinc Finger"/>
    <property type="match status" value="1"/>
</dbReference>
<reference evidence="3 4" key="1">
    <citation type="submission" date="2023-11" db="EMBL/GenBank/DDBJ databases">
        <title>Halocaridina rubra genome assembly.</title>
        <authorList>
            <person name="Smith C."/>
        </authorList>
    </citation>
    <scope>NUCLEOTIDE SEQUENCE [LARGE SCALE GENOMIC DNA]</scope>
    <source>
        <strain evidence="3">EP-1</strain>
        <tissue evidence="3">Whole</tissue>
    </source>
</reference>
<dbReference type="PROSITE" id="PS00028">
    <property type="entry name" value="ZINC_FINGER_C2H2_1"/>
    <property type="match status" value="1"/>
</dbReference>
<dbReference type="InterPro" id="IPR013087">
    <property type="entry name" value="Znf_C2H2_type"/>
</dbReference>
<organism evidence="3 4">
    <name type="scientific">Halocaridina rubra</name>
    <name type="common">Hawaiian red shrimp</name>
    <dbReference type="NCBI Taxonomy" id="373956"/>
    <lineage>
        <taxon>Eukaryota</taxon>
        <taxon>Metazoa</taxon>
        <taxon>Ecdysozoa</taxon>
        <taxon>Arthropoda</taxon>
        <taxon>Crustacea</taxon>
        <taxon>Multicrustacea</taxon>
        <taxon>Malacostraca</taxon>
        <taxon>Eumalacostraca</taxon>
        <taxon>Eucarida</taxon>
        <taxon>Decapoda</taxon>
        <taxon>Pleocyemata</taxon>
        <taxon>Caridea</taxon>
        <taxon>Atyoidea</taxon>
        <taxon>Atyidae</taxon>
        <taxon>Halocaridina</taxon>
    </lineage>
</organism>
<dbReference type="AlphaFoldDB" id="A0AAN8ZT87"/>
<dbReference type="EMBL" id="JAXCGZ010017858">
    <property type="protein sequence ID" value="KAK7067671.1"/>
    <property type="molecule type" value="Genomic_DNA"/>
</dbReference>
<dbReference type="SUPFAM" id="SSF57667">
    <property type="entry name" value="beta-beta-alpha zinc fingers"/>
    <property type="match status" value="1"/>
</dbReference>
<dbReference type="FunFam" id="3.30.160.60:FF:000397">
    <property type="entry name" value="Metal regulatory transcription factor 1"/>
    <property type="match status" value="1"/>
</dbReference>
<evidence type="ECO:0000259" key="2">
    <source>
        <dbReference type="PROSITE" id="PS50157"/>
    </source>
</evidence>
<feature type="domain" description="C2H2-type" evidence="2">
    <location>
        <begin position="202"/>
        <end position="228"/>
    </location>
</feature>
<keyword evidence="1" id="KW-0479">Metal-binding</keyword>
<dbReference type="InterPro" id="IPR036236">
    <property type="entry name" value="Znf_C2H2_sf"/>
</dbReference>
<name>A0AAN8ZT87_HALRR</name>
<proteinExistence type="predicted"/>
<dbReference type="PROSITE" id="PS50157">
    <property type="entry name" value="ZINC_FINGER_C2H2_2"/>
    <property type="match status" value="1"/>
</dbReference>
<keyword evidence="1" id="KW-0862">Zinc</keyword>
<dbReference type="GO" id="GO:0008270">
    <property type="term" value="F:zinc ion binding"/>
    <property type="evidence" value="ECO:0007669"/>
    <property type="project" value="UniProtKB-KW"/>
</dbReference>
<keyword evidence="4" id="KW-1185">Reference proteome</keyword>
<comment type="caution">
    <text evidence="3">The sequence shown here is derived from an EMBL/GenBank/DDBJ whole genome shotgun (WGS) entry which is preliminary data.</text>
</comment>
<evidence type="ECO:0000313" key="4">
    <source>
        <dbReference type="Proteomes" id="UP001381693"/>
    </source>
</evidence>